<proteinExistence type="predicted"/>
<dbReference type="AlphaFoldDB" id="A0A857DMP2"/>
<evidence type="ECO:0000313" key="1">
    <source>
        <dbReference type="EMBL" id="QHA01848.1"/>
    </source>
</evidence>
<protein>
    <submittedName>
        <fullName evidence="1">Uncharacterized protein</fullName>
    </submittedName>
</protein>
<name>A0A857DMP2_9FIRM</name>
<dbReference type="Proteomes" id="UP000430508">
    <property type="component" value="Chromosome"/>
</dbReference>
<evidence type="ECO:0000313" key="2">
    <source>
        <dbReference type="Proteomes" id="UP000430508"/>
    </source>
</evidence>
<organism evidence="1 2">
    <name type="scientific">Dehalobacter restrictus</name>
    <dbReference type="NCBI Taxonomy" id="55583"/>
    <lineage>
        <taxon>Bacteria</taxon>
        <taxon>Bacillati</taxon>
        <taxon>Bacillota</taxon>
        <taxon>Clostridia</taxon>
        <taxon>Eubacteriales</taxon>
        <taxon>Desulfitobacteriaceae</taxon>
        <taxon>Dehalobacter</taxon>
    </lineage>
</organism>
<reference evidence="1 2" key="1">
    <citation type="submission" date="2019-12" db="EMBL/GenBank/DDBJ databases">
        <title>Sequence classification of anaerobic respiratory reductive dehalogenases: First we see many, then we see few.</title>
        <authorList>
            <person name="Molenda O."/>
            <person name="Puentes Jacome L.A."/>
            <person name="Cao X."/>
            <person name="Nesbo C.L."/>
            <person name="Tang S."/>
            <person name="Morson N."/>
            <person name="Patron J."/>
            <person name="Lomheim L."/>
            <person name="Wishart D.S."/>
            <person name="Edwards E.A."/>
        </authorList>
    </citation>
    <scope>NUCLEOTIDE SEQUENCE [LARGE SCALE GENOMIC DNA]</scope>
    <source>
        <strain evidence="1 2">12DCA</strain>
    </source>
</reference>
<gene>
    <name evidence="1" type="ORF">GQ588_02330</name>
</gene>
<accession>A0A857DMP2</accession>
<dbReference type="EMBL" id="CP046996">
    <property type="protein sequence ID" value="QHA01848.1"/>
    <property type="molecule type" value="Genomic_DNA"/>
</dbReference>
<sequence>MVNAVNLGLERAAIVGGTTTEVRNLIKDQLKHTGVDTGLFSITGSGSDTSRVAYGQYITISITGPRKFTDWSSGNPVSKSETVTVTKTIMSQYLP</sequence>